<dbReference type="NCBIfam" id="TIGR01484">
    <property type="entry name" value="HAD-SF-IIB"/>
    <property type="match status" value="1"/>
</dbReference>
<protein>
    <submittedName>
        <fullName evidence="1">Cof-type HAD-IIB family hydrolase</fullName>
    </submittedName>
</protein>
<dbReference type="InterPro" id="IPR006379">
    <property type="entry name" value="HAD-SF_hydro_IIB"/>
</dbReference>
<accession>A0ABY3PAC5</accession>
<evidence type="ECO:0000313" key="1">
    <source>
        <dbReference type="EMBL" id="UEX89253.1"/>
    </source>
</evidence>
<dbReference type="PROSITE" id="PS01229">
    <property type="entry name" value="COF_2"/>
    <property type="match status" value="1"/>
</dbReference>
<dbReference type="InterPro" id="IPR023214">
    <property type="entry name" value="HAD_sf"/>
</dbReference>
<dbReference type="EMBL" id="CP086654">
    <property type="protein sequence ID" value="UEX89253.1"/>
    <property type="molecule type" value="Genomic_DNA"/>
</dbReference>
<keyword evidence="2" id="KW-1185">Reference proteome</keyword>
<reference evidence="1 2" key="1">
    <citation type="journal article" date="2022" name="Pathogens">
        <title>Staphylococcus ratti sp. nov. Isolated from a Lab Rat.</title>
        <authorList>
            <person name="Kovarovic V."/>
            <person name="Sedlacek I."/>
            <person name="Petras P."/>
            <person name="Kralova S."/>
            <person name="Maslanova I."/>
            <person name="Svec P."/>
            <person name="Neumann-Schaal M."/>
            <person name="Botka T."/>
            <person name="Gelbicova T."/>
            <person name="Stankova E."/>
            <person name="Doskar J."/>
            <person name="Pantucek R."/>
        </authorList>
    </citation>
    <scope>NUCLEOTIDE SEQUENCE [LARGE SCALE GENOMIC DNA]</scope>
    <source>
        <strain evidence="1 2">CCM 9025</strain>
    </source>
</reference>
<evidence type="ECO:0000313" key="2">
    <source>
        <dbReference type="Proteomes" id="UP001197626"/>
    </source>
</evidence>
<gene>
    <name evidence="1" type="ORF">LN051_06610</name>
</gene>
<dbReference type="PANTHER" id="PTHR10000">
    <property type="entry name" value="PHOSPHOSERINE PHOSPHATASE"/>
    <property type="match status" value="1"/>
</dbReference>
<dbReference type="Proteomes" id="UP001197626">
    <property type="component" value="Chromosome"/>
</dbReference>
<dbReference type="Gene3D" id="3.40.50.1000">
    <property type="entry name" value="HAD superfamily/HAD-like"/>
    <property type="match status" value="1"/>
</dbReference>
<name>A0ABY3PAC5_9STAP</name>
<dbReference type="RefSeq" id="WP_229291757.1">
    <property type="nucleotide sequence ID" value="NZ_CP086654.1"/>
</dbReference>
<dbReference type="NCBIfam" id="TIGR00099">
    <property type="entry name" value="Cof-subfamily"/>
    <property type="match status" value="1"/>
</dbReference>
<dbReference type="PANTHER" id="PTHR10000:SF8">
    <property type="entry name" value="HAD SUPERFAMILY HYDROLASE-LIKE, TYPE 3"/>
    <property type="match status" value="1"/>
</dbReference>
<dbReference type="SFLD" id="SFLDS00003">
    <property type="entry name" value="Haloacid_Dehalogenase"/>
    <property type="match status" value="1"/>
</dbReference>
<organism evidence="1 2">
    <name type="scientific">Staphylococcus ratti</name>
    <dbReference type="NCBI Taxonomy" id="2892440"/>
    <lineage>
        <taxon>Bacteria</taxon>
        <taxon>Bacillati</taxon>
        <taxon>Bacillota</taxon>
        <taxon>Bacilli</taxon>
        <taxon>Bacillales</taxon>
        <taxon>Staphylococcaceae</taxon>
        <taxon>Staphylococcus</taxon>
    </lineage>
</organism>
<dbReference type="Gene3D" id="3.30.1240.10">
    <property type="match status" value="1"/>
</dbReference>
<dbReference type="Pfam" id="PF08282">
    <property type="entry name" value="Hydrolase_3"/>
    <property type="match status" value="1"/>
</dbReference>
<dbReference type="GO" id="GO:0016787">
    <property type="term" value="F:hydrolase activity"/>
    <property type="evidence" value="ECO:0007669"/>
    <property type="project" value="UniProtKB-KW"/>
</dbReference>
<keyword evidence="1" id="KW-0378">Hydrolase</keyword>
<dbReference type="SUPFAM" id="SSF56784">
    <property type="entry name" value="HAD-like"/>
    <property type="match status" value="1"/>
</dbReference>
<dbReference type="SFLD" id="SFLDG01140">
    <property type="entry name" value="C2.B:_Phosphomannomutase_and_P"/>
    <property type="match status" value="1"/>
</dbReference>
<dbReference type="InterPro" id="IPR000150">
    <property type="entry name" value="Cof"/>
</dbReference>
<proteinExistence type="predicted"/>
<dbReference type="CDD" id="cd07516">
    <property type="entry name" value="HAD_Pase"/>
    <property type="match status" value="1"/>
</dbReference>
<sequence length="267" mass="29898">MKPDLIIMDMDDTLMTSENVVSEATQQYLIDIQEAGYQIALASGRPIEGMVPVAQSLKMDQFNSYIMSYNGAKTIDLSTNKVVASELIQKEAFDEIIDYCRQHGLFALTYKEGYIIYEGEHEYMSIESEITGLQMKKVDDLKAYIQEPVPKAMGVDYEAHIAKLSNVLNGHFNEDIACTTSKPFFLEFMSKGVSKGKAIQDLADRLNLDVNRMIAFGDSANDKEMFDVVGTPIAMGNAIDLLKKRATMITKSHDEDGIPFALKQYIK</sequence>
<dbReference type="InterPro" id="IPR036412">
    <property type="entry name" value="HAD-like_sf"/>
</dbReference>